<dbReference type="InterPro" id="IPR011055">
    <property type="entry name" value="Dup_hybrid_motif"/>
</dbReference>
<protein>
    <recommendedName>
        <fullName evidence="4">Peptidase M23 domain-containing protein</fullName>
    </recommendedName>
</protein>
<name>A0A0U4W192_9BACT</name>
<evidence type="ECO:0000256" key="1">
    <source>
        <dbReference type="SAM" id="Coils"/>
    </source>
</evidence>
<keyword evidence="1" id="KW-0175">Coiled coil</keyword>
<evidence type="ECO:0000313" key="3">
    <source>
        <dbReference type="Proteomes" id="UP000068196"/>
    </source>
</evidence>
<dbReference type="SUPFAM" id="SSF51261">
    <property type="entry name" value="Duplicated hybrid motif"/>
    <property type="match status" value="1"/>
</dbReference>
<evidence type="ECO:0008006" key="4">
    <source>
        <dbReference type="Google" id="ProtNLM"/>
    </source>
</evidence>
<reference evidence="2 3" key="1">
    <citation type="journal article" date="2016" name="Int. J. Syst. Evol. Microbiol.">
        <title>Caldimicrobium thiodismutans sp. nov., a sulfur-disproportionating bacterium isolated from a hot spring, and emended description of the genus Caldimicrobium.</title>
        <authorList>
            <person name="Kojima H."/>
            <person name="Umezawa K."/>
            <person name="Fukui M."/>
        </authorList>
    </citation>
    <scope>NUCLEOTIDE SEQUENCE [LARGE SCALE GENOMIC DNA]</scope>
    <source>
        <strain evidence="2 3">TF1</strain>
    </source>
</reference>
<gene>
    <name evidence="2" type="ORF">THC_0529</name>
</gene>
<feature type="coiled-coil region" evidence="1">
    <location>
        <begin position="81"/>
        <end position="122"/>
    </location>
</feature>
<proteinExistence type="predicted"/>
<dbReference type="STRING" id="1653476.THC_0529"/>
<dbReference type="RefSeq" id="WP_068512930.1">
    <property type="nucleotide sequence ID" value="NZ_AP014945.1"/>
</dbReference>
<dbReference type="Gene3D" id="2.70.70.10">
    <property type="entry name" value="Glucose Permease (Domain IIA)"/>
    <property type="match status" value="1"/>
</dbReference>
<reference evidence="3" key="2">
    <citation type="journal article" date="2016" name="Int. J. Syst. Evol. Microbiol.">
        <title>Caldimicrobium thiodismutans sp. nov., a sulfur-disproportionating bacterium isolated from a hot spring.</title>
        <authorList>
            <person name="Kojima H."/>
            <person name="Umezawa K."/>
            <person name="Fukui M."/>
        </authorList>
    </citation>
    <scope>NUCLEOTIDE SEQUENCE [LARGE SCALE GENOMIC DNA]</scope>
    <source>
        <strain evidence="3">TF1</strain>
    </source>
</reference>
<evidence type="ECO:0000313" key="2">
    <source>
        <dbReference type="EMBL" id="BAU22923.1"/>
    </source>
</evidence>
<dbReference type="KEGG" id="cthi:THC_0529"/>
<keyword evidence="3" id="KW-1185">Reference proteome</keyword>
<dbReference type="PATRIC" id="fig|1653476.3.peg.546"/>
<accession>A0A0U4W192</accession>
<dbReference type="AlphaFoldDB" id="A0A0U4W192"/>
<sequence length="254" mass="30044">MKFPFFILLIFLPCYLFAQTNIENQIKILEIKLYNINQELKIKEVKLKKIKQTYLLTLIKANIIKENLIFLDEESKYYKNMENYELLIKIHENIIKRLKDEIKMFQEQKKQYKVELEENKKVKETYYREQIKVALNSEKKSIKEHHIKPDTEDIRKTSFLFDPITEKSISTGKFKRHVQPGTPIKAPISGIVKKISFLNNSLTLTLENKQCFAFISGFSIIKVNLGEEVRAKQVLGEASYSEEAENLYFEIFCK</sequence>
<dbReference type="EMBL" id="AP014945">
    <property type="protein sequence ID" value="BAU22923.1"/>
    <property type="molecule type" value="Genomic_DNA"/>
</dbReference>
<organism evidence="2 3">
    <name type="scientific">Caldimicrobium thiodismutans</name>
    <dbReference type="NCBI Taxonomy" id="1653476"/>
    <lineage>
        <taxon>Bacteria</taxon>
        <taxon>Pseudomonadati</taxon>
        <taxon>Thermodesulfobacteriota</taxon>
        <taxon>Thermodesulfobacteria</taxon>
        <taxon>Thermodesulfobacteriales</taxon>
        <taxon>Thermodesulfobacteriaceae</taxon>
        <taxon>Caldimicrobium</taxon>
    </lineage>
</organism>
<dbReference type="Proteomes" id="UP000068196">
    <property type="component" value="Chromosome"/>
</dbReference>